<sequence length="105" mass="11188">MKKLGTTVMAFAAVAATATAFAPTASAAPVPELCVHTGTNYSGAKTCSNGWSGISIGNYRIRSWSNTTDNVWCLYADVGSPWKVYPGYDPNADYGEARFHSARIC</sequence>
<reference evidence="2 3" key="1">
    <citation type="submission" date="2020-08" db="EMBL/GenBank/DDBJ databases">
        <title>Sequencing the genomes of 1000 actinobacteria strains.</title>
        <authorList>
            <person name="Klenk H.-P."/>
        </authorList>
    </citation>
    <scope>NUCLEOTIDE SEQUENCE [LARGE SCALE GENOMIC DNA]</scope>
    <source>
        <strain evidence="2 3">DSM 45272</strain>
    </source>
</reference>
<comment type="caution">
    <text evidence="2">The sequence shown here is derived from an EMBL/GenBank/DDBJ whole genome shotgun (WGS) entry which is preliminary data.</text>
</comment>
<gene>
    <name evidence="2" type="ORF">HDA45_008379</name>
</gene>
<feature type="chain" id="PRO_5032999792" description="Peptidase inhibitor family I36" evidence="1">
    <location>
        <begin position="28"/>
        <end position="105"/>
    </location>
</feature>
<dbReference type="AlphaFoldDB" id="A0A841BID1"/>
<name>A0A841BID1_9PSEU</name>
<dbReference type="Proteomes" id="UP000580861">
    <property type="component" value="Unassembled WGS sequence"/>
</dbReference>
<protein>
    <recommendedName>
        <fullName evidence="4">Peptidase inhibitor family I36</fullName>
    </recommendedName>
</protein>
<evidence type="ECO:0000313" key="3">
    <source>
        <dbReference type="Proteomes" id="UP000580861"/>
    </source>
</evidence>
<accession>A0A841BID1</accession>
<keyword evidence="3" id="KW-1185">Reference proteome</keyword>
<dbReference type="Pfam" id="PF03995">
    <property type="entry name" value="Inhibitor_I36"/>
    <property type="match status" value="1"/>
</dbReference>
<keyword evidence="1" id="KW-0732">Signal</keyword>
<evidence type="ECO:0008006" key="4">
    <source>
        <dbReference type="Google" id="ProtNLM"/>
    </source>
</evidence>
<proteinExistence type="predicted"/>
<dbReference type="RefSeq" id="WP_184905078.1">
    <property type="nucleotide sequence ID" value="NZ_JACHMX010000001.1"/>
</dbReference>
<dbReference type="EMBL" id="JACHMX010000001">
    <property type="protein sequence ID" value="MBB5858292.1"/>
    <property type="molecule type" value="Genomic_DNA"/>
</dbReference>
<organism evidence="2 3">
    <name type="scientific">Amycolatopsis umgeniensis</name>
    <dbReference type="NCBI Taxonomy" id="336628"/>
    <lineage>
        <taxon>Bacteria</taxon>
        <taxon>Bacillati</taxon>
        <taxon>Actinomycetota</taxon>
        <taxon>Actinomycetes</taxon>
        <taxon>Pseudonocardiales</taxon>
        <taxon>Pseudonocardiaceae</taxon>
        <taxon>Amycolatopsis</taxon>
    </lineage>
</organism>
<evidence type="ECO:0000313" key="2">
    <source>
        <dbReference type="EMBL" id="MBB5858292.1"/>
    </source>
</evidence>
<evidence type="ECO:0000256" key="1">
    <source>
        <dbReference type="SAM" id="SignalP"/>
    </source>
</evidence>
<feature type="signal peptide" evidence="1">
    <location>
        <begin position="1"/>
        <end position="27"/>
    </location>
</feature>